<dbReference type="AlphaFoldDB" id="A0A6C0BM37"/>
<accession>A0A6C0BM37</accession>
<organism evidence="1">
    <name type="scientific">viral metagenome</name>
    <dbReference type="NCBI Taxonomy" id="1070528"/>
    <lineage>
        <taxon>unclassified sequences</taxon>
        <taxon>metagenomes</taxon>
        <taxon>organismal metagenomes</taxon>
    </lineage>
</organism>
<evidence type="ECO:0000313" key="1">
    <source>
        <dbReference type="EMBL" id="QHS92734.1"/>
    </source>
</evidence>
<name>A0A6C0BM37_9ZZZZ</name>
<protein>
    <submittedName>
        <fullName evidence="1">Uncharacterized protein</fullName>
    </submittedName>
</protein>
<dbReference type="EMBL" id="MN739190">
    <property type="protein sequence ID" value="QHS92734.1"/>
    <property type="molecule type" value="Genomic_DNA"/>
</dbReference>
<sequence length="42" mass="5046">MSISHYSYYQFDELIDQLQNRIYFNRLSVCGHYVSKSTHMLG</sequence>
<reference evidence="1" key="1">
    <citation type="journal article" date="2020" name="Nature">
        <title>Giant virus diversity and host interactions through global metagenomics.</title>
        <authorList>
            <person name="Schulz F."/>
            <person name="Roux S."/>
            <person name="Paez-Espino D."/>
            <person name="Jungbluth S."/>
            <person name="Walsh D.A."/>
            <person name="Denef V.J."/>
            <person name="McMahon K.D."/>
            <person name="Konstantinidis K.T."/>
            <person name="Eloe-Fadrosh E.A."/>
            <person name="Kyrpides N.C."/>
            <person name="Woyke T."/>
        </authorList>
    </citation>
    <scope>NUCLEOTIDE SEQUENCE</scope>
    <source>
        <strain evidence="1">GVMAG-M-3300014204-73</strain>
    </source>
</reference>
<proteinExistence type="predicted"/>